<reference evidence="1" key="1">
    <citation type="journal article" date="2020" name="Stud. Mycol.">
        <title>101 Dothideomycetes genomes: a test case for predicting lifestyles and emergence of pathogens.</title>
        <authorList>
            <person name="Haridas S."/>
            <person name="Albert R."/>
            <person name="Binder M."/>
            <person name="Bloem J."/>
            <person name="Labutti K."/>
            <person name="Salamov A."/>
            <person name="Andreopoulos B."/>
            <person name="Baker S."/>
            <person name="Barry K."/>
            <person name="Bills G."/>
            <person name="Bluhm B."/>
            <person name="Cannon C."/>
            <person name="Castanera R."/>
            <person name="Culley D."/>
            <person name="Daum C."/>
            <person name="Ezra D."/>
            <person name="Gonzalez J."/>
            <person name="Henrissat B."/>
            <person name="Kuo A."/>
            <person name="Liang C."/>
            <person name="Lipzen A."/>
            <person name="Lutzoni F."/>
            <person name="Magnuson J."/>
            <person name="Mondo S."/>
            <person name="Nolan M."/>
            <person name="Ohm R."/>
            <person name="Pangilinan J."/>
            <person name="Park H.-J."/>
            <person name="Ramirez L."/>
            <person name="Alfaro M."/>
            <person name="Sun H."/>
            <person name="Tritt A."/>
            <person name="Yoshinaga Y."/>
            <person name="Zwiers L.-H."/>
            <person name="Turgeon B."/>
            <person name="Goodwin S."/>
            <person name="Spatafora J."/>
            <person name="Crous P."/>
            <person name="Grigoriev I."/>
        </authorList>
    </citation>
    <scope>NUCLEOTIDE SEQUENCE</scope>
    <source>
        <strain evidence="1">CBS 123094</strain>
    </source>
</reference>
<dbReference type="SUPFAM" id="SSF48613">
    <property type="entry name" value="Heme oxygenase-like"/>
    <property type="match status" value="1"/>
</dbReference>
<accession>A0A6A5X1W1</accession>
<dbReference type="PANTHER" id="PTHR41813">
    <property type="entry name" value="REGULATOR PAB1642, PUTATIVE (AFU_ORTHOLOGUE AFUA_3G11955)-RELATED"/>
    <property type="match status" value="1"/>
</dbReference>
<dbReference type="Gene3D" id="1.20.910.10">
    <property type="entry name" value="Heme oxygenase-like"/>
    <property type="match status" value="1"/>
</dbReference>
<organism evidence="1 2">
    <name type="scientific">Amniculicola lignicola CBS 123094</name>
    <dbReference type="NCBI Taxonomy" id="1392246"/>
    <lineage>
        <taxon>Eukaryota</taxon>
        <taxon>Fungi</taxon>
        <taxon>Dikarya</taxon>
        <taxon>Ascomycota</taxon>
        <taxon>Pezizomycotina</taxon>
        <taxon>Dothideomycetes</taxon>
        <taxon>Pleosporomycetidae</taxon>
        <taxon>Pleosporales</taxon>
        <taxon>Amniculicolaceae</taxon>
        <taxon>Amniculicola</taxon>
    </lineage>
</organism>
<dbReference type="OrthoDB" id="37730at2759"/>
<keyword evidence="2" id="KW-1185">Reference proteome</keyword>
<proteinExistence type="predicted"/>
<sequence>MSSAPTLTSHLLKLNTAQFTHATQSPFLHHAASGSLPKSTISHWLANDRLYMRGYIALTGQLLRILQLPAKPVHSKSQDPTEIRLVDWLVDALVNIRREERFFIDVAEKYGLDLDLTGGSECGEVAEEKKIQGLKRFEALFESLTGDKRTSSFLPWLEGVVVFWATEKVYFEAWSWAKRKAEETRGETDPTNDADGGAMRVEFIPNWTNMEFIQFVDKLETIVNEGVQGAVNGDNKKWAEVCERAEKQWSLLLSAEEAFWPEVE</sequence>
<protein>
    <submittedName>
        <fullName evidence="1">Heme oxygenase-like protein</fullName>
    </submittedName>
</protein>
<dbReference type="InterPro" id="IPR053261">
    <property type="entry name" value="Polyketide-peptide_reg"/>
</dbReference>
<evidence type="ECO:0000313" key="1">
    <source>
        <dbReference type="EMBL" id="KAF2004506.1"/>
    </source>
</evidence>
<dbReference type="EMBL" id="ML977567">
    <property type="protein sequence ID" value="KAF2004506.1"/>
    <property type="molecule type" value="Genomic_DNA"/>
</dbReference>
<dbReference type="InterPro" id="IPR016084">
    <property type="entry name" value="Haem_Oase-like_multi-hlx"/>
</dbReference>
<dbReference type="Proteomes" id="UP000799779">
    <property type="component" value="Unassembled WGS sequence"/>
</dbReference>
<evidence type="ECO:0000313" key="2">
    <source>
        <dbReference type="Proteomes" id="UP000799779"/>
    </source>
</evidence>
<dbReference type="CDD" id="cd19357">
    <property type="entry name" value="TenA_E_At3g16990-like"/>
    <property type="match status" value="1"/>
</dbReference>
<name>A0A6A5X1W1_9PLEO</name>
<gene>
    <name evidence="1" type="ORF">P154DRAFT_459191</name>
</gene>
<dbReference type="PANTHER" id="PTHR41813:SF2">
    <property type="entry name" value="REGULATOR PAB1642, PUTATIVE (AFU_ORTHOLOGUE AFUA_3G11955)-RELATED"/>
    <property type="match status" value="1"/>
</dbReference>
<dbReference type="AlphaFoldDB" id="A0A6A5X1W1"/>